<reference evidence="3 4" key="1">
    <citation type="submission" date="2024-05" db="EMBL/GenBank/DDBJ databases">
        <title>Genome sequencing and assembly of Indian major carp, Cirrhinus mrigala (Hamilton, 1822).</title>
        <authorList>
            <person name="Mohindra V."/>
            <person name="Chowdhury L.M."/>
            <person name="Lal K."/>
            <person name="Jena J.K."/>
        </authorList>
    </citation>
    <scope>NUCLEOTIDE SEQUENCE [LARGE SCALE GENOMIC DNA]</scope>
    <source>
        <strain evidence="3">CM1030</strain>
        <tissue evidence="3">Blood</tissue>
    </source>
</reference>
<dbReference type="InterPro" id="IPR032675">
    <property type="entry name" value="LRR_dom_sf"/>
</dbReference>
<evidence type="ECO:0000313" key="3">
    <source>
        <dbReference type="EMBL" id="KAL0176998.1"/>
    </source>
</evidence>
<keyword evidence="1" id="KW-0433">Leucine-rich repeat</keyword>
<feature type="non-terminal residue" evidence="3">
    <location>
        <position position="1"/>
    </location>
</feature>
<dbReference type="EMBL" id="JAMKFB020000013">
    <property type="protein sequence ID" value="KAL0176998.1"/>
    <property type="molecule type" value="Genomic_DNA"/>
</dbReference>
<proteinExistence type="predicted"/>
<dbReference type="AlphaFoldDB" id="A0ABD0PSH0"/>
<comment type="caution">
    <text evidence="3">The sequence shown here is derived from an EMBL/GenBank/DDBJ whole genome shotgun (WGS) entry which is preliminary data.</text>
</comment>
<keyword evidence="2" id="KW-0677">Repeat</keyword>
<keyword evidence="4" id="KW-1185">Reference proteome</keyword>
<dbReference type="Proteomes" id="UP001529510">
    <property type="component" value="Unassembled WGS sequence"/>
</dbReference>
<gene>
    <name evidence="3" type="ORF">M9458_025892</name>
</gene>
<evidence type="ECO:0000256" key="2">
    <source>
        <dbReference type="ARBA" id="ARBA00022737"/>
    </source>
</evidence>
<accession>A0ABD0PSH0</accession>
<dbReference type="Gene3D" id="3.80.10.10">
    <property type="entry name" value="Ribonuclease Inhibitor"/>
    <property type="match status" value="1"/>
</dbReference>
<evidence type="ECO:0000313" key="4">
    <source>
        <dbReference type="Proteomes" id="UP001529510"/>
    </source>
</evidence>
<evidence type="ECO:0000256" key="1">
    <source>
        <dbReference type="ARBA" id="ARBA00022614"/>
    </source>
</evidence>
<sequence length="63" mass="7141">LSGCQVTEEGCSYALSVLRSNPSHLKVLDLSYNHPGKSGTNHWEYTSDHPNYTLEKLKYVDQE</sequence>
<dbReference type="SUPFAM" id="SSF52047">
    <property type="entry name" value="RNI-like"/>
    <property type="match status" value="1"/>
</dbReference>
<organism evidence="3 4">
    <name type="scientific">Cirrhinus mrigala</name>
    <name type="common">Mrigala</name>
    <dbReference type="NCBI Taxonomy" id="683832"/>
    <lineage>
        <taxon>Eukaryota</taxon>
        <taxon>Metazoa</taxon>
        <taxon>Chordata</taxon>
        <taxon>Craniata</taxon>
        <taxon>Vertebrata</taxon>
        <taxon>Euteleostomi</taxon>
        <taxon>Actinopterygii</taxon>
        <taxon>Neopterygii</taxon>
        <taxon>Teleostei</taxon>
        <taxon>Ostariophysi</taxon>
        <taxon>Cypriniformes</taxon>
        <taxon>Cyprinidae</taxon>
        <taxon>Labeoninae</taxon>
        <taxon>Labeonini</taxon>
        <taxon>Cirrhinus</taxon>
    </lineage>
</organism>
<protein>
    <submittedName>
        <fullName evidence="3">Uncharacterized protein</fullName>
    </submittedName>
</protein>
<dbReference type="InterPro" id="IPR051261">
    <property type="entry name" value="NLR"/>
</dbReference>
<feature type="non-terminal residue" evidence="3">
    <location>
        <position position="63"/>
    </location>
</feature>
<dbReference type="PANTHER" id="PTHR24106">
    <property type="entry name" value="NACHT, LRR AND CARD DOMAINS-CONTAINING"/>
    <property type="match status" value="1"/>
</dbReference>
<name>A0ABD0PSH0_CIRMR</name>